<dbReference type="InterPro" id="IPR005829">
    <property type="entry name" value="Sugar_transporter_CS"/>
</dbReference>
<evidence type="ECO:0000256" key="5">
    <source>
        <dbReference type="ARBA" id="ARBA00022989"/>
    </source>
</evidence>
<evidence type="ECO:0000313" key="10">
    <source>
        <dbReference type="Proteomes" id="UP001597343"/>
    </source>
</evidence>
<dbReference type="PANTHER" id="PTHR23517:SF2">
    <property type="entry name" value="MULTIDRUG RESISTANCE PROTEIN MDTH"/>
    <property type="match status" value="1"/>
</dbReference>
<evidence type="ECO:0000259" key="8">
    <source>
        <dbReference type="PROSITE" id="PS50850"/>
    </source>
</evidence>
<dbReference type="InterPro" id="IPR050171">
    <property type="entry name" value="MFS_Transporters"/>
</dbReference>
<dbReference type="PROSITE" id="PS00216">
    <property type="entry name" value="SUGAR_TRANSPORT_1"/>
    <property type="match status" value="1"/>
</dbReference>
<dbReference type="InterPro" id="IPR020846">
    <property type="entry name" value="MFS_dom"/>
</dbReference>
<dbReference type="RefSeq" id="WP_386044260.1">
    <property type="nucleotide sequence ID" value="NZ_JBHUIO010000002.1"/>
</dbReference>
<feature type="transmembrane region" description="Helical" evidence="7">
    <location>
        <begin position="21"/>
        <end position="43"/>
    </location>
</feature>
<evidence type="ECO:0000256" key="4">
    <source>
        <dbReference type="ARBA" id="ARBA00022692"/>
    </source>
</evidence>
<feature type="transmembrane region" description="Helical" evidence="7">
    <location>
        <begin position="286"/>
        <end position="305"/>
    </location>
</feature>
<accession>A0ABW4ZTA3</accession>
<dbReference type="Pfam" id="PF07690">
    <property type="entry name" value="MFS_1"/>
    <property type="match status" value="1"/>
</dbReference>
<dbReference type="PROSITE" id="PS50850">
    <property type="entry name" value="MFS"/>
    <property type="match status" value="1"/>
</dbReference>
<dbReference type="EMBL" id="JBHUIO010000002">
    <property type="protein sequence ID" value="MFD2169212.1"/>
    <property type="molecule type" value="Genomic_DNA"/>
</dbReference>
<keyword evidence="3" id="KW-1003">Cell membrane</keyword>
<dbReference type="PANTHER" id="PTHR23517">
    <property type="entry name" value="RESISTANCE PROTEIN MDTM, PUTATIVE-RELATED-RELATED"/>
    <property type="match status" value="1"/>
</dbReference>
<keyword evidence="5 7" id="KW-1133">Transmembrane helix</keyword>
<evidence type="ECO:0000256" key="1">
    <source>
        <dbReference type="ARBA" id="ARBA00004651"/>
    </source>
</evidence>
<organism evidence="9 10">
    <name type="scientific">Tumebacillus lipolyticus</name>
    <dbReference type="NCBI Taxonomy" id="1280370"/>
    <lineage>
        <taxon>Bacteria</taxon>
        <taxon>Bacillati</taxon>
        <taxon>Bacillota</taxon>
        <taxon>Bacilli</taxon>
        <taxon>Bacillales</taxon>
        <taxon>Alicyclobacillaceae</taxon>
        <taxon>Tumebacillus</taxon>
    </lineage>
</organism>
<dbReference type="Gene3D" id="1.20.1250.20">
    <property type="entry name" value="MFS general substrate transporter like domains"/>
    <property type="match status" value="1"/>
</dbReference>
<feature type="domain" description="Major facilitator superfamily (MFS) profile" evidence="8">
    <location>
        <begin position="17"/>
        <end position="399"/>
    </location>
</feature>
<keyword evidence="2" id="KW-0813">Transport</keyword>
<feature type="transmembrane region" description="Helical" evidence="7">
    <location>
        <begin position="145"/>
        <end position="166"/>
    </location>
</feature>
<feature type="transmembrane region" description="Helical" evidence="7">
    <location>
        <begin position="370"/>
        <end position="392"/>
    </location>
</feature>
<dbReference type="InterPro" id="IPR011701">
    <property type="entry name" value="MFS"/>
</dbReference>
<feature type="transmembrane region" description="Helical" evidence="7">
    <location>
        <begin position="251"/>
        <end position="274"/>
    </location>
</feature>
<evidence type="ECO:0000313" key="9">
    <source>
        <dbReference type="EMBL" id="MFD2169212.1"/>
    </source>
</evidence>
<feature type="transmembrane region" description="Helical" evidence="7">
    <location>
        <begin position="84"/>
        <end position="101"/>
    </location>
</feature>
<evidence type="ECO:0000256" key="3">
    <source>
        <dbReference type="ARBA" id="ARBA00022475"/>
    </source>
</evidence>
<reference evidence="10" key="1">
    <citation type="journal article" date="2019" name="Int. J. Syst. Evol. Microbiol.">
        <title>The Global Catalogue of Microorganisms (GCM) 10K type strain sequencing project: providing services to taxonomists for standard genome sequencing and annotation.</title>
        <authorList>
            <consortium name="The Broad Institute Genomics Platform"/>
            <consortium name="The Broad Institute Genome Sequencing Center for Infectious Disease"/>
            <person name="Wu L."/>
            <person name="Ma J."/>
        </authorList>
    </citation>
    <scope>NUCLEOTIDE SEQUENCE [LARGE SCALE GENOMIC DNA]</scope>
    <source>
        <strain evidence="10">CGMCC 1.13574</strain>
    </source>
</reference>
<feature type="transmembrane region" description="Helical" evidence="7">
    <location>
        <begin position="346"/>
        <end position="364"/>
    </location>
</feature>
<feature type="transmembrane region" description="Helical" evidence="7">
    <location>
        <begin position="311"/>
        <end position="334"/>
    </location>
</feature>
<dbReference type="SUPFAM" id="SSF103473">
    <property type="entry name" value="MFS general substrate transporter"/>
    <property type="match status" value="1"/>
</dbReference>
<evidence type="ECO:0000256" key="6">
    <source>
        <dbReference type="ARBA" id="ARBA00023136"/>
    </source>
</evidence>
<dbReference type="Proteomes" id="UP001597343">
    <property type="component" value="Unassembled WGS sequence"/>
</dbReference>
<comment type="subcellular location">
    <subcellularLocation>
        <location evidence="1">Cell membrane</location>
        <topology evidence="1">Multi-pass membrane protein</topology>
    </subcellularLocation>
</comment>
<protein>
    <submittedName>
        <fullName evidence="9">MDR family MFS transporter</fullName>
    </submittedName>
</protein>
<feature type="transmembrane region" description="Helical" evidence="7">
    <location>
        <begin position="172"/>
        <end position="191"/>
    </location>
</feature>
<gene>
    <name evidence="9" type="ORF">ACFSOY_04150</name>
</gene>
<proteinExistence type="predicted"/>
<dbReference type="CDD" id="cd17329">
    <property type="entry name" value="MFS_MdtH_MDR_like"/>
    <property type="match status" value="1"/>
</dbReference>
<feature type="transmembrane region" description="Helical" evidence="7">
    <location>
        <begin position="221"/>
        <end position="239"/>
    </location>
</feature>
<evidence type="ECO:0000256" key="7">
    <source>
        <dbReference type="SAM" id="Phobius"/>
    </source>
</evidence>
<keyword evidence="6 7" id="KW-0472">Membrane</keyword>
<dbReference type="InterPro" id="IPR036259">
    <property type="entry name" value="MFS_trans_sf"/>
</dbReference>
<feature type="transmembrane region" description="Helical" evidence="7">
    <location>
        <begin position="107"/>
        <end position="125"/>
    </location>
</feature>
<sequence>MFLQRFKSSYFGGFHPVVYTLLIGTIITTIARSMSFPFLAIYLTQNTELSPGVIGSIIGLGPLAGTFGGFIGGALSDFVGRKKVVVFALLGISLSFVGFTYTTTPWLLAVLSVTNGLSGSFFAPVSKALMADLTEESRRMRIFSLRYWTVNIGFVMGPMLGALAGLSGSSQTFLIAAIVYFVYPLFLLMLMRRFKVGEITQTRGESFKLKEVLKVVVQDRVLRWFVLGGTLGIMVHGQMSVTLGQHLEREFTNGILMFSTLLSINAFVVIVCQIPLAKWIEKRTPLFGVVLGALLFALGDLGFAFSTGWVLFIMSMVIFTIGEIFIIPSEYVLLDRITPEGMRGTYYGTQTFTELGNFMGPWIGGMVLGSFGGSIMFIMFGSIALVSTLFFWRGQSVYAKRERQRAVSSVSSA</sequence>
<keyword evidence="10" id="KW-1185">Reference proteome</keyword>
<evidence type="ECO:0000256" key="2">
    <source>
        <dbReference type="ARBA" id="ARBA00022448"/>
    </source>
</evidence>
<feature type="transmembrane region" description="Helical" evidence="7">
    <location>
        <begin position="49"/>
        <end position="72"/>
    </location>
</feature>
<comment type="caution">
    <text evidence="9">The sequence shown here is derived from an EMBL/GenBank/DDBJ whole genome shotgun (WGS) entry which is preliminary data.</text>
</comment>
<name>A0ABW4ZTA3_9BACL</name>
<keyword evidence="4 7" id="KW-0812">Transmembrane</keyword>